<evidence type="ECO:0000256" key="1">
    <source>
        <dbReference type="SAM" id="MobiDB-lite"/>
    </source>
</evidence>
<dbReference type="PANTHER" id="PTHR31600">
    <property type="entry name" value="TINY MACROCYSTS PROTEIN B-RELATED"/>
    <property type="match status" value="1"/>
</dbReference>
<dbReference type="Proteomes" id="UP000001396">
    <property type="component" value="Unassembled WGS sequence"/>
</dbReference>
<dbReference type="InParanoid" id="D3BJS5"/>
<feature type="transmembrane region" description="Helical" evidence="2">
    <location>
        <begin position="321"/>
        <end position="342"/>
    </location>
</feature>
<feature type="transmembrane region" description="Helical" evidence="2">
    <location>
        <begin position="143"/>
        <end position="165"/>
    </location>
</feature>
<feature type="transmembrane region" description="Helical" evidence="2">
    <location>
        <begin position="259"/>
        <end position="280"/>
    </location>
</feature>
<evidence type="ECO:0000259" key="3">
    <source>
        <dbReference type="Pfam" id="PF25474"/>
    </source>
</evidence>
<keyword evidence="2" id="KW-1133">Transmembrane helix</keyword>
<feature type="transmembrane region" description="Helical" evidence="2">
    <location>
        <begin position="696"/>
        <end position="718"/>
    </location>
</feature>
<feature type="transmembrane region" description="Helical" evidence="2">
    <location>
        <begin position="292"/>
        <end position="309"/>
    </location>
</feature>
<dbReference type="AlphaFoldDB" id="D3BJS5"/>
<feature type="transmembrane region" description="Helical" evidence="2">
    <location>
        <begin position="1008"/>
        <end position="1029"/>
    </location>
</feature>
<gene>
    <name evidence="4" type="ORF">PPL_08805</name>
</gene>
<feature type="region of interest" description="Disordered" evidence="1">
    <location>
        <begin position="941"/>
        <end position="961"/>
    </location>
</feature>
<dbReference type="GeneID" id="31364282"/>
<dbReference type="InterPro" id="IPR057352">
    <property type="entry name" value="TPR_TmcB/C"/>
</dbReference>
<dbReference type="InterPro" id="IPR052994">
    <property type="entry name" value="Tiny_macrocysts_regulators"/>
</dbReference>
<evidence type="ECO:0000313" key="4">
    <source>
        <dbReference type="EMBL" id="EFA78155.1"/>
    </source>
</evidence>
<accession>D3BJS5</accession>
<feature type="transmembrane region" description="Helical" evidence="2">
    <location>
        <begin position="1196"/>
        <end position="1215"/>
    </location>
</feature>
<dbReference type="PANTHER" id="PTHR31600:SF2">
    <property type="entry name" value="GAMETE ENRICHED GENE 10 PROTEIN-RELATED"/>
    <property type="match status" value="1"/>
</dbReference>
<evidence type="ECO:0000256" key="2">
    <source>
        <dbReference type="SAM" id="Phobius"/>
    </source>
</evidence>
<proteinExistence type="predicted"/>
<feature type="transmembrane region" description="Helical" evidence="2">
    <location>
        <begin position="875"/>
        <end position="894"/>
    </location>
</feature>
<keyword evidence="5" id="KW-1185">Reference proteome</keyword>
<name>D3BJS5_HETP5</name>
<organism evidence="4 5">
    <name type="scientific">Heterostelium pallidum (strain ATCC 26659 / Pp 5 / PN500)</name>
    <name type="common">Cellular slime mold</name>
    <name type="synonym">Polysphondylium pallidum</name>
    <dbReference type="NCBI Taxonomy" id="670386"/>
    <lineage>
        <taxon>Eukaryota</taxon>
        <taxon>Amoebozoa</taxon>
        <taxon>Evosea</taxon>
        <taxon>Eumycetozoa</taxon>
        <taxon>Dictyostelia</taxon>
        <taxon>Acytosteliales</taxon>
        <taxon>Acytosteliaceae</taxon>
        <taxon>Heterostelium</taxon>
    </lineage>
</organism>
<feature type="domain" description="TmcB/TmcC TPR repeats" evidence="3">
    <location>
        <begin position="506"/>
        <end position="627"/>
    </location>
</feature>
<feature type="transmembrane region" description="Helical" evidence="2">
    <location>
        <begin position="99"/>
        <end position="122"/>
    </location>
</feature>
<keyword evidence="2" id="KW-0472">Membrane</keyword>
<feature type="transmembrane region" description="Helical" evidence="2">
    <location>
        <begin position="233"/>
        <end position="253"/>
    </location>
</feature>
<feature type="transmembrane region" description="Helical" evidence="2">
    <location>
        <begin position="196"/>
        <end position="221"/>
    </location>
</feature>
<keyword evidence="2" id="KW-0812">Transmembrane</keyword>
<feature type="region of interest" description="Disordered" evidence="1">
    <location>
        <begin position="653"/>
        <end position="680"/>
    </location>
</feature>
<comment type="caution">
    <text evidence="4">The sequence shown here is derived from an EMBL/GenBank/DDBJ whole genome shotgun (WGS) entry which is preliminary data.</text>
</comment>
<sequence>MSSLYSRNSHGSSGNSSNSSFKKIFKFTKSFEKGAYSVMYAMTKNNTFPKILTIFSTIIEFIQLVSFGFKAIFPWGGETGYWLTRIIAPFSHPSALFKYQAYTILFWIVVSLMLLGFLNMFYVGYKFYQGKIANIHFIRTLRWFVSFTVSVLYIPIISLFLISLYCERDQIGQSVLAKFMDQDEKIQCFGSTNSPLAAISIVLIIAFSLIAFLTSLTYYEFDTTVTARFAKPHARFDVTILLVKTIFSFFFTLLYKYPWVLSITFFIGMIWLTFGSIFFLPFNNQHLNQVKTGLYTSVLWVSILTMATLASNNTKSPTTAYLALVGVIPAFALGYFANYFYYRWLNIKLDEFFEANGGMNRSRSRSDFASKEKDAIELTQSTAQLTENRVKFAENQLGSKKELSFPFFESRYVFSHIVEIMARRLLADRETDQDSIDRANLFYQCGLQYFPRSTLVWMAYSNFLISVRKDRHVGYASLEKLRSLNPKMIDIRFFIFQRDRDREQMMDSELRGPNASKIEDFVSYMEFKKLYSGARRSHTQCLEYIRRFWRHLVHETVDLSRLSSLSGKIANSERSATEQYERLLSLNPSSVRVLRDYSQFLDEVVKDRHMSARLSKRADQIEESMSKSLSMEHEGGLGAITIDSDHEEKLEKLEKESIDRPNSSSKDEDTSDTSGSSHRAARRYAEYQQSNSITKLAWLIFVTALLSLIFLIASFVVLRNQTLSQKYAFQGIVSLGEAAAISVEIAGFAKQMKGFTYTNDVQAFNDMQLVAVRSLNILENIHHAIYWGETQPYSFVGDDMYDLMSQNGYHMYDIGSKAFKYSDFNKTRPITPTAETLYNLYNSPSGNFTVYIPSAANWTDMEYNFWKAGNLFVDYGLVFAVLLLIAVLLFRPVVSRITNETLRTMMLFTLAPRDMVKKLSAKRPKFLNNIDSSSDRDLEFYESGGEEPDHKEKKKSAAAGTADDQVIDIEKLQSDENQEKEHLLQDTPIKMEKRNVNKKSLRSILIKLHYSYIFALFLLFGIITMSLFVSFTETLKDSNAGSDLTLCAQRYTDLHMVIYYSFDYVTMKDEWFAGLLLKYVDDLQMKHQQLESLSSTRTLMEGGYGCYMINKTLCRASNDTYYGDVSPGLDWTIEQFIQNALEIGHTTNTSLLSTNMEPLAWINSVGNNEVHDGMARATFLFFDEWQDIQAKAVNSITIAFVVGMVAIVVIYVVLFRPFIRRLRVQHTHTLGLIRLMPKDIQSLQVDDKLLED</sequence>
<feature type="transmembrane region" description="Helical" evidence="2">
    <location>
        <begin position="51"/>
        <end position="73"/>
    </location>
</feature>
<evidence type="ECO:0000313" key="5">
    <source>
        <dbReference type="Proteomes" id="UP000001396"/>
    </source>
</evidence>
<reference evidence="4 5" key="1">
    <citation type="journal article" date="2011" name="Genome Res.">
        <title>Phylogeny-wide analysis of social amoeba genomes highlights ancient origins for complex intercellular communication.</title>
        <authorList>
            <person name="Heidel A.J."/>
            <person name="Lawal H.M."/>
            <person name="Felder M."/>
            <person name="Schilde C."/>
            <person name="Helps N.R."/>
            <person name="Tunggal B."/>
            <person name="Rivero F."/>
            <person name="John U."/>
            <person name="Schleicher M."/>
            <person name="Eichinger L."/>
            <person name="Platzer M."/>
            <person name="Noegel A.A."/>
            <person name="Schaap P."/>
            <person name="Gloeckner G."/>
        </authorList>
    </citation>
    <scope>NUCLEOTIDE SEQUENCE [LARGE SCALE GENOMIC DNA]</scope>
    <source>
        <strain evidence="5">ATCC 26659 / Pp 5 / PN500</strain>
    </source>
</reference>
<dbReference type="EMBL" id="ADBJ01000038">
    <property type="protein sequence ID" value="EFA78155.1"/>
    <property type="molecule type" value="Genomic_DNA"/>
</dbReference>
<dbReference type="Pfam" id="PF25474">
    <property type="entry name" value="TPR_TmcB"/>
    <property type="match status" value="1"/>
</dbReference>
<protein>
    <recommendedName>
        <fullName evidence="3">TmcB/TmcC TPR repeats domain-containing protein</fullName>
    </recommendedName>
</protein>
<dbReference type="RefSeq" id="XP_020430281.1">
    <property type="nucleotide sequence ID" value="XM_020579606.1"/>
</dbReference>
<dbReference type="OMA" id="EINCACI"/>
<dbReference type="STRING" id="670386.D3BJS5"/>